<dbReference type="CDD" id="cd09645">
    <property type="entry name" value="Cas5_I-E"/>
    <property type="match status" value="1"/>
</dbReference>
<dbReference type="EMBL" id="RQZC01000025">
    <property type="protein sequence ID" value="RRD25154.1"/>
    <property type="molecule type" value="Genomic_DNA"/>
</dbReference>
<dbReference type="OrthoDB" id="3189549at2"/>
<dbReference type="Gene3D" id="3.30.70.2660">
    <property type="match status" value="1"/>
</dbReference>
<evidence type="ECO:0000313" key="2">
    <source>
        <dbReference type="EMBL" id="RRD25154.1"/>
    </source>
</evidence>
<evidence type="ECO:0000313" key="3">
    <source>
        <dbReference type="Proteomes" id="UP000271272"/>
    </source>
</evidence>
<protein>
    <submittedName>
        <fullName evidence="2">Type I-E CRISPR-associated protein Cas5/CasD</fullName>
    </submittedName>
</protein>
<proteinExistence type="predicted"/>
<keyword evidence="3" id="KW-1185">Reference proteome</keyword>
<dbReference type="AlphaFoldDB" id="A0A3P1UTB6"/>
<dbReference type="Proteomes" id="UP000271272">
    <property type="component" value="Unassembled WGS sequence"/>
</dbReference>
<dbReference type="NCBIfam" id="TIGR01868">
    <property type="entry name" value="casD_Cas5e"/>
    <property type="match status" value="1"/>
</dbReference>
<reference evidence="2 3" key="1">
    <citation type="submission" date="2018-11" db="EMBL/GenBank/DDBJ databases">
        <title>Genomes From Bacteria Associated with the Canine Oral Cavity: a Test Case for Automated Genome-Based Taxonomic Assignment.</title>
        <authorList>
            <person name="Coil D.A."/>
            <person name="Jospin G."/>
            <person name="Darling A.E."/>
            <person name="Wallis C."/>
            <person name="Davis I.J."/>
            <person name="Harris S."/>
            <person name="Eisen J.A."/>
            <person name="Holcombe L.J."/>
            <person name="O'Flynn C."/>
        </authorList>
    </citation>
    <scope>NUCLEOTIDE SEQUENCE [LARGE SCALE GENOMIC DNA]</scope>
    <source>
        <strain evidence="2 3">OH5050</strain>
    </source>
</reference>
<dbReference type="GO" id="GO:0051607">
    <property type="term" value="P:defense response to virus"/>
    <property type="evidence" value="ECO:0007669"/>
    <property type="project" value="UniProtKB-KW"/>
</dbReference>
<sequence length="237" mass="26128">MSRSLLLLLRGPLQSWGDDSRYTVRGTQAYPSKSGVLGLLAAAQGRRRADPVEDLARLSFGVRVDQPGRVLKDFQTSTAWQKGETTPLALVSRYYLTDAVFVAAVGGEPPLLEALEGALRRPRFPLFLGRRSCPAGPDLLIGVREGDVDEALRAEPWHASPDYRRSVPQQMSLPVFRDRLPGEQEPAYARRRDVPLSFDPARRDYGWRDVVAADPVEVSNPEGSAVPDPFFSTVVSA</sequence>
<dbReference type="NCBIfam" id="TIGR02593">
    <property type="entry name" value="CRISPR_cas5"/>
    <property type="match status" value="1"/>
</dbReference>
<dbReference type="GO" id="GO:0003723">
    <property type="term" value="F:RNA binding"/>
    <property type="evidence" value="ECO:0007669"/>
    <property type="project" value="InterPro"/>
</dbReference>
<evidence type="ECO:0000256" key="1">
    <source>
        <dbReference type="ARBA" id="ARBA00023118"/>
    </source>
</evidence>
<keyword evidence="1" id="KW-0051">Antiviral defense</keyword>
<dbReference type="InterPro" id="IPR013422">
    <property type="entry name" value="CRISPR-assoc_prot_Cas5_N"/>
</dbReference>
<dbReference type="InterPro" id="IPR010147">
    <property type="entry name" value="CRISPR-assoc_prot_CasD"/>
</dbReference>
<gene>
    <name evidence="2" type="primary">cas5e</name>
    <name evidence="2" type="ORF">EII10_10990</name>
</gene>
<comment type="caution">
    <text evidence="2">The sequence shown here is derived from an EMBL/GenBank/DDBJ whole genome shotgun (WGS) entry which is preliminary data.</text>
</comment>
<organism evidence="2 3">
    <name type="scientific">Actinomyces bowdenii</name>
    <dbReference type="NCBI Taxonomy" id="131109"/>
    <lineage>
        <taxon>Bacteria</taxon>
        <taxon>Bacillati</taxon>
        <taxon>Actinomycetota</taxon>
        <taxon>Actinomycetes</taxon>
        <taxon>Actinomycetales</taxon>
        <taxon>Actinomycetaceae</taxon>
        <taxon>Actinomyces</taxon>
    </lineage>
</organism>
<accession>A0A3P1UTB6</accession>
<name>A0A3P1UTB6_9ACTO</name>
<dbReference type="Pfam" id="PF09704">
    <property type="entry name" value="Cas_Cas5d"/>
    <property type="match status" value="1"/>
</dbReference>
<dbReference type="RefSeq" id="WP_124934537.1">
    <property type="nucleotide sequence ID" value="NZ_JAGFOU010000011.1"/>
</dbReference>
<dbReference type="InterPro" id="IPR021124">
    <property type="entry name" value="CRISPR-assoc_prot_Cas5"/>
</dbReference>
<dbReference type="GO" id="GO:0043571">
    <property type="term" value="P:maintenance of CRISPR repeat elements"/>
    <property type="evidence" value="ECO:0007669"/>
    <property type="project" value="InterPro"/>
</dbReference>